<evidence type="ECO:0000313" key="1">
    <source>
        <dbReference type="EMBL" id="SUZ55070.1"/>
    </source>
</evidence>
<proteinExistence type="predicted"/>
<sequence>MLRKGMQTSFLILVLMVNGAVAASYSDQLQLQSFDGERIGVLFVSHGGFETFGEMHTWEATMQIFSYDPNSSVYQRIIWNPDYWPQLTKFGNAPKEQGKYKFEYKRIGGLDPYPESKRKITRALTAKMKNYETDLGVDFIVDKMTWLSTNPDEFVFPRMLYNPGVKNGSQLTYCGDGDPSWQKCNPNRYDVDGPVERMLKTGVDRIIMIDLTTAGARFSKTFDIYTTAKSIVSNHNQKQQTEVTLEWVNDPKDLMLQSYPTEPKGWTRSSGIPTNNPIQDYNDFSNPVISDLRLAQFQVDGIEASFNTKVPVKNTGVLMVNHGIRYMDQVFDPKINDTLLLNENIKQLLLEKYPAMNPDNILGGWFGDKVINTKVHVEPPAFSQLERSRAMRGENLGFITLHDTDNQMPEGDWKYRYWEALEQLKINGAAHIVVVFPQIMEDSVLNLVEVPNQIAKEIGFKSWLGFEDLDFETYPETGHPFADYWGIWARKMCKVALNNEQLEPCCFVMGGCSNGQPYPPPRQTPPDKRRDDLDPSLVFDVSHFGHLGYDADAGAPSDLEPVQNQYTGTWSMWQVTEDYKGLAEFLADKVVEHIKDESGHRGKDDG</sequence>
<organism evidence="1">
    <name type="scientific">marine metagenome</name>
    <dbReference type="NCBI Taxonomy" id="408172"/>
    <lineage>
        <taxon>unclassified sequences</taxon>
        <taxon>metagenomes</taxon>
        <taxon>ecological metagenomes</taxon>
    </lineage>
</organism>
<reference evidence="1" key="1">
    <citation type="submission" date="2018-05" db="EMBL/GenBank/DDBJ databases">
        <authorList>
            <person name="Lanie J.A."/>
            <person name="Ng W.-L."/>
            <person name="Kazmierczak K.M."/>
            <person name="Andrzejewski T.M."/>
            <person name="Davidsen T.M."/>
            <person name="Wayne K.J."/>
            <person name="Tettelin H."/>
            <person name="Glass J.I."/>
            <person name="Rusch D."/>
            <person name="Podicherti R."/>
            <person name="Tsui H.-C.T."/>
            <person name="Winkler M.E."/>
        </authorList>
    </citation>
    <scope>NUCLEOTIDE SEQUENCE</scope>
</reference>
<name>A0A381NKK3_9ZZZZ</name>
<dbReference type="AlphaFoldDB" id="A0A381NKK3"/>
<gene>
    <name evidence="1" type="ORF">METZ01_LOCUS7924</name>
</gene>
<protein>
    <submittedName>
        <fullName evidence="1">Uncharacterized protein</fullName>
    </submittedName>
</protein>
<accession>A0A381NKK3</accession>
<dbReference type="EMBL" id="UINC01000425">
    <property type="protein sequence ID" value="SUZ55070.1"/>
    <property type="molecule type" value="Genomic_DNA"/>
</dbReference>